<feature type="compositionally biased region" description="Polar residues" evidence="1">
    <location>
        <begin position="21"/>
        <end position="31"/>
    </location>
</feature>
<feature type="compositionally biased region" description="Basic and acidic residues" evidence="1">
    <location>
        <begin position="70"/>
        <end position="80"/>
    </location>
</feature>
<feature type="compositionally biased region" description="Low complexity" evidence="1">
    <location>
        <begin position="81"/>
        <end position="108"/>
    </location>
</feature>
<protein>
    <submittedName>
        <fullName evidence="2">Uncharacterized protein</fullName>
    </submittedName>
</protein>
<evidence type="ECO:0000313" key="2">
    <source>
        <dbReference type="EMBL" id="BCN94368.1"/>
    </source>
</evidence>
<dbReference type="RefSeq" id="WP_237261833.1">
    <property type="nucleotide sequence ID" value="NZ_AP024202.1"/>
</dbReference>
<evidence type="ECO:0000256" key="1">
    <source>
        <dbReference type="SAM" id="MobiDB-lite"/>
    </source>
</evidence>
<evidence type="ECO:0000313" key="3">
    <source>
        <dbReference type="Proteomes" id="UP001054820"/>
    </source>
</evidence>
<sequence length="133" mass="14114">MIEKEEVHETWVIAADDNTVKEQASSNSANPNVKAELQTEGKSATTTAKPPVTKTAPVKKTPARKVAAAKKAETKAETKAPAKATANRAAQTKNAPANAAKKTASASQPEASNESQHIADKINAFARRRVWPD</sequence>
<reference evidence="2" key="1">
    <citation type="journal article" date="2022" name="Arch. Microbiol.">
        <title>Thiomicrorhabdus immobilis sp. nov., a mesophilic sulfur-oxidizing bacterium isolated from sediment of a brackish lake in northern Japan.</title>
        <authorList>
            <person name="Kojima H."/>
            <person name="Mochizuki J."/>
            <person name="Kanda M."/>
            <person name="Watanabe T."/>
            <person name="Fukui M."/>
        </authorList>
    </citation>
    <scope>NUCLEOTIDE SEQUENCE</scope>
    <source>
        <strain evidence="2">Am19</strain>
    </source>
</reference>
<organism evidence="2 3">
    <name type="scientific">Thiomicrorhabdus immobilis</name>
    <dbReference type="NCBI Taxonomy" id="2791037"/>
    <lineage>
        <taxon>Bacteria</taxon>
        <taxon>Pseudomonadati</taxon>
        <taxon>Pseudomonadota</taxon>
        <taxon>Gammaproteobacteria</taxon>
        <taxon>Thiotrichales</taxon>
        <taxon>Piscirickettsiaceae</taxon>
        <taxon>Thiomicrorhabdus</taxon>
    </lineage>
</organism>
<feature type="compositionally biased region" description="Low complexity" evidence="1">
    <location>
        <begin position="44"/>
        <end position="66"/>
    </location>
</feature>
<dbReference type="EMBL" id="AP024202">
    <property type="protein sequence ID" value="BCN94368.1"/>
    <property type="molecule type" value="Genomic_DNA"/>
</dbReference>
<gene>
    <name evidence="2" type="ORF">THMIRHAM_21530</name>
</gene>
<feature type="region of interest" description="Disordered" evidence="1">
    <location>
        <begin position="1"/>
        <end position="120"/>
    </location>
</feature>
<accession>A0ABN6CZI1</accession>
<proteinExistence type="predicted"/>
<keyword evidence="3" id="KW-1185">Reference proteome</keyword>
<dbReference type="Proteomes" id="UP001054820">
    <property type="component" value="Chromosome"/>
</dbReference>
<name>A0ABN6CZI1_9GAMM</name>